<evidence type="ECO:0000313" key="2">
    <source>
        <dbReference type="EMBL" id="QHT11926.1"/>
    </source>
</evidence>
<feature type="transmembrane region" description="Helical" evidence="1">
    <location>
        <begin position="96"/>
        <end position="116"/>
    </location>
</feature>
<proteinExistence type="predicted"/>
<organism evidence="2">
    <name type="scientific">viral metagenome</name>
    <dbReference type="NCBI Taxonomy" id="1070528"/>
    <lineage>
        <taxon>unclassified sequences</taxon>
        <taxon>metagenomes</taxon>
        <taxon>organismal metagenomes</taxon>
    </lineage>
</organism>
<protein>
    <submittedName>
        <fullName evidence="2">Uncharacterized protein</fullName>
    </submittedName>
</protein>
<keyword evidence="1" id="KW-0472">Membrane</keyword>
<feature type="transmembrane region" description="Helical" evidence="1">
    <location>
        <begin position="72"/>
        <end position="90"/>
    </location>
</feature>
<feature type="transmembrane region" description="Helical" evidence="1">
    <location>
        <begin position="20"/>
        <end position="37"/>
    </location>
</feature>
<name>A0A6C0D4G3_9ZZZZ</name>
<reference evidence="2" key="1">
    <citation type="journal article" date="2020" name="Nature">
        <title>Giant virus diversity and host interactions through global metagenomics.</title>
        <authorList>
            <person name="Schulz F."/>
            <person name="Roux S."/>
            <person name="Paez-Espino D."/>
            <person name="Jungbluth S."/>
            <person name="Walsh D.A."/>
            <person name="Denef V.J."/>
            <person name="McMahon K.D."/>
            <person name="Konstantinidis K.T."/>
            <person name="Eloe-Fadrosh E.A."/>
            <person name="Kyrpides N.C."/>
            <person name="Woyke T."/>
        </authorList>
    </citation>
    <scope>NUCLEOTIDE SEQUENCE</scope>
    <source>
        <strain evidence="2">GVMAG-M-3300023174-124</strain>
    </source>
</reference>
<dbReference type="AlphaFoldDB" id="A0A6C0D4G3"/>
<keyword evidence="1" id="KW-1133">Transmembrane helix</keyword>
<feature type="transmembrane region" description="Helical" evidence="1">
    <location>
        <begin position="43"/>
        <end position="60"/>
    </location>
</feature>
<keyword evidence="1" id="KW-0812">Transmembrane</keyword>
<evidence type="ECO:0000256" key="1">
    <source>
        <dbReference type="SAM" id="Phobius"/>
    </source>
</evidence>
<sequence>MFKQHTDDIILIPQHISRNAFVSIQFILLVWYLAYIYEYNRLFYLLTGLYVSSILHWNRVQYRGIVKTIDILFVNGTFAHVSIFDIHRFMREHWALWYFTAIVCAIVFAGNEYIFYHQVMKYNNKRVPYTGTYWYFSLDYTNPNTVERELAYYRSTITHMIFIHILPTSVCVYCGISAYMQNAGNINIPSI</sequence>
<accession>A0A6C0D4G3</accession>
<dbReference type="EMBL" id="MN739539">
    <property type="protein sequence ID" value="QHT11926.1"/>
    <property type="molecule type" value="Genomic_DNA"/>
</dbReference>